<evidence type="ECO:0000256" key="5">
    <source>
        <dbReference type="HAMAP-Rule" id="MF_00445"/>
    </source>
</evidence>
<keyword evidence="9" id="KW-1185">Reference proteome</keyword>
<comment type="subunit">
    <text evidence="5">NDH-1 is composed of 14 different subunits. Subunits NuoA, H, J, K, L, M, N constitute the membrane sector of the complex.</text>
</comment>
<keyword evidence="5" id="KW-1278">Translocase</keyword>
<protein>
    <recommendedName>
        <fullName evidence="5">NADH-quinone oxidoreductase subunit N</fullName>
        <ecNumber evidence="5">7.1.1.-</ecNumber>
    </recommendedName>
    <alternativeName>
        <fullName evidence="5">NADH dehydrogenase I subunit N</fullName>
    </alternativeName>
    <alternativeName>
        <fullName evidence="5">NDH-1 subunit N</fullName>
    </alternativeName>
</protein>
<keyword evidence="2 5" id="KW-0812">Transmembrane</keyword>
<dbReference type="Pfam" id="PF00361">
    <property type="entry name" value="Proton_antipo_M"/>
    <property type="match status" value="1"/>
</dbReference>
<keyword evidence="4 5" id="KW-0472">Membrane</keyword>
<gene>
    <name evidence="5" type="primary">nuoN</name>
    <name evidence="8" type="ORF">J2S07_000593</name>
</gene>
<dbReference type="InterPro" id="IPR001750">
    <property type="entry name" value="ND/Mrp_TM"/>
</dbReference>
<feature type="transmembrane region" description="Helical" evidence="5">
    <location>
        <begin position="390"/>
        <end position="409"/>
    </location>
</feature>
<feature type="transmembrane region" description="Helical" evidence="5">
    <location>
        <begin position="296"/>
        <end position="314"/>
    </location>
</feature>
<dbReference type="RefSeq" id="WP_307148900.1">
    <property type="nucleotide sequence ID" value="NZ_JAUSTU010000002.1"/>
</dbReference>
<keyword evidence="5" id="KW-1003">Cell membrane</keyword>
<feature type="transmembrane region" description="Helical" evidence="5">
    <location>
        <begin position="166"/>
        <end position="190"/>
    </location>
</feature>
<feature type="domain" description="NADH:quinone oxidoreductase/Mrp antiporter transmembrane" evidence="7">
    <location>
        <begin position="131"/>
        <end position="435"/>
    </location>
</feature>
<feature type="transmembrane region" description="Helical" evidence="5">
    <location>
        <begin position="135"/>
        <end position="154"/>
    </location>
</feature>
<feature type="transmembrane region" description="Helical" evidence="5">
    <location>
        <begin position="349"/>
        <end position="369"/>
    </location>
</feature>
<organism evidence="8 9">
    <name type="scientific">Anoxybacillus andreesenii</name>
    <dbReference type="NCBI Taxonomy" id="1325932"/>
    <lineage>
        <taxon>Bacteria</taxon>
        <taxon>Bacillati</taxon>
        <taxon>Bacillota</taxon>
        <taxon>Bacilli</taxon>
        <taxon>Bacillales</taxon>
        <taxon>Anoxybacillaceae</taxon>
        <taxon>Anoxybacillus</taxon>
    </lineage>
</organism>
<comment type="similarity">
    <text evidence="5">Belongs to the complex I subunit 2 family.</text>
</comment>
<keyword evidence="5" id="KW-0874">Quinone</keyword>
<evidence type="ECO:0000313" key="9">
    <source>
        <dbReference type="Proteomes" id="UP001231362"/>
    </source>
</evidence>
<comment type="catalytic activity">
    <reaction evidence="5">
        <text>a quinone + NADH + 5 H(+)(in) = a quinol + NAD(+) + 4 H(+)(out)</text>
        <dbReference type="Rhea" id="RHEA:57888"/>
        <dbReference type="ChEBI" id="CHEBI:15378"/>
        <dbReference type="ChEBI" id="CHEBI:24646"/>
        <dbReference type="ChEBI" id="CHEBI:57540"/>
        <dbReference type="ChEBI" id="CHEBI:57945"/>
        <dbReference type="ChEBI" id="CHEBI:132124"/>
    </reaction>
</comment>
<feature type="transmembrane region" description="Helical" evidence="5">
    <location>
        <begin position="321"/>
        <end position="343"/>
    </location>
</feature>
<feature type="transmembrane region" description="Helical" evidence="5">
    <location>
        <begin position="82"/>
        <end position="101"/>
    </location>
</feature>
<dbReference type="EC" id="7.1.1.-" evidence="5"/>
<evidence type="ECO:0000313" key="8">
    <source>
        <dbReference type="EMBL" id="MDQ0154289.1"/>
    </source>
</evidence>
<evidence type="ECO:0000256" key="4">
    <source>
        <dbReference type="ARBA" id="ARBA00023136"/>
    </source>
</evidence>
<keyword evidence="5" id="KW-0813">Transport</keyword>
<evidence type="ECO:0000256" key="3">
    <source>
        <dbReference type="ARBA" id="ARBA00022989"/>
    </source>
</evidence>
<feature type="transmembrane region" description="Helical" evidence="5">
    <location>
        <begin position="429"/>
        <end position="450"/>
    </location>
</feature>
<dbReference type="NCBIfam" id="NF004446">
    <property type="entry name" value="PRK05777.2-4"/>
    <property type="match status" value="1"/>
</dbReference>
<dbReference type="PANTHER" id="PTHR22773">
    <property type="entry name" value="NADH DEHYDROGENASE"/>
    <property type="match status" value="1"/>
</dbReference>
<feature type="transmembrane region" description="Helical" evidence="5">
    <location>
        <begin position="42"/>
        <end position="62"/>
    </location>
</feature>
<dbReference type="HAMAP" id="MF_00445">
    <property type="entry name" value="NDH1_NuoN_1"/>
    <property type="match status" value="1"/>
</dbReference>
<evidence type="ECO:0000256" key="6">
    <source>
        <dbReference type="RuleBase" id="RU000320"/>
    </source>
</evidence>
<sequence>MDLDTILSFEWGAMAPEFIILGVATILSIVDLFAPKHFNRRILGWIGFAGILVALGALINLIELEPISILYDTFRLDSFAKAFKILLLLGAALVMILAVSYKPKEEMEEFKGEFYYLLLAGLLGTMMMASSGDLITLFIGLELLSLSSYILAGIRKKHLPSNESAMKYVINGSISTAITLFGMSYVYGLTGTTNLIEMAASLPNLADSQYIYLLGLAFFMIFVGLSFKLATVPYHMWAPDVYQGAATPVTAFLSVVSKTAGFVIVLRVILVIYLNTPAGASGVDATTRLLISVQDYIAVLAGATMIIGNVIALRQRNIKRLFAYSSIAHAGYLLVAVTALSTFMFDALWFYLGAYLFMNLGAFAVIQLMTEKTDNEDIGQFAGLYQRSPWLAVAMGVFILSLAGIPGTAGFIGKLNIFMGALIQEPAHYVLASVMIATTVVSYFYYFGILTQIFFRPSAIEVPTEKTKMPAGIGVVIGLCVIATIFFGLFPNTALDFFHTNFNGFNDFLK</sequence>
<dbReference type="InterPro" id="IPR010096">
    <property type="entry name" value="NADH-Q_OxRdtase_suN/2"/>
</dbReference>
<comment type="subcellular location">
    <subcellularLocation>
        <location evidence="1 5">Cell membrane</location>
        <topology evidence="1 5">Multi-pass membrane protein</topology>
    </subcellularLocation>
    <subcellularLocation>
        <location evidence="6">Membrane</location>
        <topology evidence="6">Multi-pass membrane protein</topology>
    </subcellularLocation>
</comment>
<feature type="transmembrane region" description="Helical" evidence="5">
    <location>
        <begin position="113"/>
        <end position="129"/>
    </location>
</feature>
<evidence type="ECO:0000256" key="2">
    <source>
        <dbReference type="ARBA" id="ARBA00022692"/>
    </source>
</evidence>
<reference evidence="8 9" key="1">
    <citation type="submission" date="2023-07" db="EMBL/GenBank/DDBJ databases">
        <title>Genomic Encyclopedia of Type Strains, Phase IV (KMG-IV): sequencing the most valuable type-strain genomes for metagenomic binning, comparative biology and taxonomic classification.</title>
        <authorList>
            <person name="Goeker M."/>
        </authorList>
    </citation>
    <scope>NUCLEOTIDE SEQUENCE [LARGE SCALE GENOMIC DNA]</scope>
    <source>
        <strain evidence="8 9">DSM 23948</strain>
    </source>
</reference>
<comment type="caution">
    <text evidence="8">The sequence shown here is derived from an EMBL/GenBank/DDBJ whole genome shotgun (WGS) entry which is preliminary data.</text>
</comment>
<comment type="function">
    <text evidence="5">NDH-1 shuttles electrons from NADH, via FMN and iron-sulfur (Fe-S) centers, to quinones in the respiratory chain. The immediate electron acceptor for the enzyme in this species is believed to be a menaquinone. Couples the redox reaction to proton translocation (for every two electrons transferred, four hydrogen ions are translocated across the cytoplasmic membrane), and thus conserves the redox energy in a proton gradient.</text>
</comment>
<proteinExistence type="inferred from homology"/>
<keyword evidence="5" id="KW-0520">NAD</keyword>
<feature type="transmembrane region" description="Helical" evidence="5">
    <location>
        <begin position="12"/>
        <end position="30"/>
    </location>
</feature>
<dbReference type="NCBIfam" id="TIGR01770">
    <property type="entry name" value="NDH_I_N"/>
    <property type="match status" value="1"/>
</dbReference>
<keyword evidence="3 5" id="KW-1133">Transmembrane helix</keyword>
<dbReference type="EMBL" id="JAUSTU010000002">
    <property type="protein sequence ID" value="MDQ0154289.1"/>
    <property type="molecule type" value="Genomic_DNA"/>
</dbReference>
<accession>A0ABT9V017</accession>
<feature type="transmembrane region" description="Helical" evidence="5">
    <location>
        <begin position="210"/>
        <end position="230"/>
    </location>
</feature>
<feature type="transmembrane region" description="Helical" evidence="5">
    <location>
        <begin position="471"/>
        <end position="490"/>
    </location>
</feature>
<evidence type="ECO:0000259" key="7">
    <source>
        <dbReference type="Pfam" id="PF00361"/>
    </source>
</evidence>
<feature type="transmembrane region" description="Helical" evidence="5">
    <location>
        <begin position="251"/>
        <end position="276"/>
    </location>
</feature>
<evidence type="ECO:0000256" key="1">
    <source>
        <dbReference type="ARBA" id="ARBA00004651"/>
    </source>
</evidence>
<name>A0ABT9V017_9BACL</name>
<dbReference type="Proteomes" id="UP001231362">
    <property type="component" value="Unassembled WGS sequence"/>
</dbReference>